<organism evidence="1 2">
    <name type="scientific">Imhoffiella purpurea</name>
    <dbReference type="NCBI Taxonomy" id="1249627"/>
    <lineage>
        <taxon>Bacteria</taxon>
        <taxon>Pseudomonadati</taxon>
        <taxon>Pseudomonadota</taxon>
        <taxon>Gammaproteobacteria</taxon>
        <taxon>Chromatiales</taxon>
        <taxon>Chromatiaceae</taxon>
        <taxon>Imhoffiella</taxon>
    </lineage>
</organism>
<evidence type="ECO:0000313" key="1">
    <source>
        <dbReference type="EMBL" id="EXJ15037.1"/>
    </source>
</evidence>
<name>W9VG72_9GAMM</name>
<reference evidence="1 2" key="1">
    <citation type="submission" date="2012-11" db="EMBL/GenBank/DDBJ databases">
        <title>Genome assembly of Thiorhodococcus sp. AK35.</title>
        <authorList>
            <person name="Nupur N."/>
            <person name="Khatri I."/>
            <person name="Subramanian S."/>
            <person name="Pinnaka A."/>
        </authorList>
    </citation>
    <scope>NUCLEOTIDE SEQUENCE [LARGE SCALE GENOMIC DNA]</scope>
    <source>
        <strain evidence="1 2">AK35</strain>
    </source>
</reference>
<dbReference type="EMBL" id="AONC01000030">
    <property type="protein sequence ID" value="EXJ15037.1"/>
    <property type="molecule type" value="Genomic_DNA"/>
</dbReference>
<comment type="caution">
    <text evidence="1">The sequence shown here is derived from an EMBL/GenBank/DDBJ whole genome shotgun (WGS) entry which is preliminary data.</text>
</comment>
<keyword evidence="2" id="KW-1185">Reference proteome</keyword>
<sequence length="39" mass="4596">MFRCMEDRMRSWPRISTLYPRASIDSGRVPRVGALDGRR</sequence>
<dbReference type="STRING" id="1249627.D779_1906"/>
<gene>
    <name evidence="1" type="ORF">D779_1906</name>
</gene>
<accession>W9VG72</accession>
<evidence type="ECO:0000313" key="2">
    <source>
        <dbReference type="Proteomes" id="UP000019460"/>
    </source>
</evidence>
<proteinExistence type="predicted"/>
<dbReference type="Proteomes" id="UP000019460">
    <property type="component" value="Unassembled WGS sequence"/>
</dbReference>
<protein>
    <submittedName>
        <fullName evidence="1">Uncharacterized protein</fullName>
    </submittedName>
</protein>
<dbReference type="AlphaFoldDB" id="W9VG72"/>